<dbReference type="KEGG" id="mtua:CSH63_23770"/>
<reference evidence="1 2" key="1">
    <citation type="submission" date="2017-10" db="EMBL/GenBank/DDBJ databases">
        <title>Integration of genomic and chemical information greatly accelerates assignment of the full stereostructure of myelolactone, a potent inhibitor of myeloma from a marine-derived Micromonospora.</title>
        <authorList>
            <person name="Kim M.C."/>
            <person name="Machado H."/>
            <person name="Jensen P.R."/>
            <person name="Fenical W."/>
        </authorList>
    </citation>
    <scope>NUCLEOTIDE SEQUENCE [LARGE SCALE GENOMIC DNA]</scope>
    <source>
        <strain evidence="1 2">CNY-010</strain>
    </source>
</reference>
<organism evidence="1 2">
    <name type="scientific">Micromonospora tulbaghiae</name>
    <dbReference type="NCBI Taxonomy" id="479978"/>
    <lineage>
        <taxon>Bacteria</taxon>
        <taxon>Bacillati</taxon>
        <taxon>Actinomycetota</taxon>
        <taxon>Actinomycetes</taxon>
        <taxon>Micromonosporales</taxon>
        <taxon>Micromonosporaceae</taxon>
        <taxon>Micromonospora</taxon>
    </lineage>
</organism>
<protein>
    <recommendedName>
        <fullName evidence="3">Helix-turn-helix domain-containing protein</fullName>
    </recommendedName>
</protein>
<accession>A0A386WVI7</accession>
<proteinExistence type="predicted"/>
<evidence type="ECO:0008006" key="3">
    <source>
        <dbReference type="Google" id="ProtNLM"/>
    </source>
</evidence>
<evidence type="ECO:0000313" key="1">
    <source>
        <dbReference type="EMBL" id="AYF30414.1"/>
    </source>
</evidence>
<dbReference type="AlphaFoldDB" id="A0A386WVI7"/>
<sequence>MAQVLRGDRGGRRAGGRGGEVRLKLLLSMLWLVRDNPAPVLTAPSRAWASLLGLDDPTGRGSRRINDAISWLEDGGFLIKDTTGDRVIQLLNETGNRQPYELPGAAIRRLPPRDPRRTDHLYLQLPSGLWTNGWLSLLSGAAVAMLLLLYRLQADNPEGTLLWFGGQDAKLRFDLSDDTRSKGLRELTMAGLVNVERKAVDPASFEPERVRNVYALQRDRLNKPARILNDYQYSDWWEAAAAATT</sequence>
<dbReference type="EMBL" id="CP024087">
    <property type="protein sequence ID" value="AYF30414.1"/>
    <property type="molecule type" value="Genomic_DNA"/>
</dbReference>
<evidence type="ECO:0000313" key="2">
    <source>
        <dbReference type="Proteomes" id="UP000267804"/>
    </source>
</evidence>
<gene>
    <name evidence="1" type="ORF">CSH63_23770</name>
</gene>
<name>A0A386WVI7_9ACTN</name>
<dbReference type="Proteomes" id="UP000267804">
    <property type="component" value="Chromosome"/>
</dbReference>